<keyword evidence="1" id="KW-1185">Reference proteome</keyword>
<reference evidence="2" key="1">
    <citation type="submission" date="2022-11" db="UniProtKB">
        <authorList>
            <consortium name="WormBaseParasite"/>
        </authorList>
    </citation>
    <scope>IDENTIFICATION</scope>
</reference>
<dbReference type="Proteomes" id="UP000887565">
    <property type="component" value="Unplaced"/>
</dbReference>
<proteinExistence type="predicted"/>
<organism evidence="1 2">
    <name type="scientific">Romanomermis culicivorax</name>
    <name type="common">Nematode worm</name>
    <dbReference type="NCBI Taxonomy" id="13658"/>
    <lineage>
        <taxon>Eukaryota</taxon>
        <taxon>Metazoa</taxon>
        <taxon>Ecdysozoa</taxon>
        <taxon>Nematoda</taxon>
        <taxon>Enoplea</taxon>
        <taxon>Dorylaimia</taxon>
        <taxon>Mermithida</taxon>
        <taxon>Mermithoidea</taxon>
        <taxon>Mermithidae</taxon>
        <taxon>Romanomermis</taxon>
    </lineage>
</organism>
<evidence type="ECO:0000313" key="2">
    <source>
        <dbReference type="WBParaSite" id="nRc.2.0.1.t39278-RA"/>
    </source>
</evidence>
<evidence type="ECO:0000313" key="1">
    <source>
        <dbReference type="Proteomes" id="UP000887565"/>
    </source>
</evidence>
<dbReference type="AlphaFoldDB" id="A0A915KLG7"/>
<sequence length="89" mass="9731">MTAMVMKTAVVAGTAMVSTSTGLRLWRKKSYLGGYLFEIGSNGRPRLPGKQFGQQQPSLDEFGRPAAIPRKRLPVVRKTEVTDNPSASH</sequence>
<protein>
    <submittedName>
        <fullName evidence="2">Uncharacterized protein</fullName>
    </submittedName>
</protein>
<name>A0A915KLG7_ROMCU</name>
<dbReference type="WBParaSite" id="nRc.2.0.1.t39278-RA">
    <property type="protein sequence ID" value="nRc.2.0.1.t39278-RA"/>
    <property type="gene ID" value="nRc.2.0.1.g39278"/>
</dbReference>
<accession>A0A915KLG7</accession>